<evidence type="ECO:0000313" key="2">
    <source>
        <dbReference type="EMBL" id="CDU17344.1"/>
    </source>
</evidence>
<dbReference type="EMBL" id="LK934635">
    <property type="protein sequence ID" value="CDU17344.1"/>
    <property type="molecule type" value="Genomic_DNA"/>
</dbReference>
<dbReference type="OrthoDB" id="373183at2759"/>
<evidence type="ECO:0000313" key="4">
    <source>
        <dbReference type="Proteomes" id="UP000072874"/>
    </source>
</evidence>
<dbReference type="KEGG" id="pyo:PY17X_0722300"/>
<dbReference type="VEuPathDB" id="PlasmoDB:Py17XNL_000704310"/>
<gene>
    <name evidence="3" type="ORF">PY17X_0722300</name>
    <name evidence="2" type="ORF">PYYM_0722300</name>
</gene>
<dbReference type="Proteomes" id="UP000072904">
    <property type="component" value="Chromosome 7"/>
</dbReference>
<reference evidence="3" key="3">
    <citation type="submission" date="2014-05" db="EMBL/GenBank/DDBJ databases">
        <authorList>
            <person name="Aslett M.A."/>
            <person name="De Silva N."/>
        </authorList>
    </citation>
    <scope>NUCLEOTIDE SEQUENCE</scope>
    <source>
        <strain evidence="3">17X</strain>
    </source>
</reference>
<dbReference type="EMBL" id="LM993661">
    <property type="protein sequence ID" value="VTZ76624.1"/>
    <property type="molecule type" value="Genomic_DNA"/>
</dbReference>
<keyword evidence="1" id="KW-1133">Transmembrane helix</keyword>
<feature type="transmembrane region" description="Helical" evidence="1">
    <location>
        <begin position="254"/>
        <end position="274"/>
    </location>
</feature>
<evidence type="ECO:0000313" key="3">
    <source>
        <dbReference type="EMBL" id="VTZ76624.1"/>
    </source>
</evidence>
<evidence type="ECO:0000313" key="5">
    <source>
        <dbReference type="Proteomes" id="UP000072904"/>
    </source>
</evidence>
<reference evidence="2" key="2">
    <citation type="submission" date="2014-05" db="EMBL/GenBank/DDBJ databases">
        <authorList>
            <person name="Aslett A.Martin."/>
            <person name="De Silva Nishadi"/>
        </authorList>
    </citation>
    <scope>NUCLEOTIDE SEQUENCE</scope>
    <source>
        <strain evidence="2">YM</strain>
    </source>
</reference>
<organism evidence="2 5">
    <name type="scientific">Plasmodium yoelii</name>
    <dbReference type="NCBI Taxonomy" id="5861"/>
    <lineage>
        <taxon>Eukaryota</taxon>
        <taxon>Sar</taxon>
        <taxon>Alveolata</taxon>
        <taxon>Apicomplexa</taxon>
        <taxon>Aconoidasida</taxon>
        <taxon>Haemosporida</taxon>
        <taxon>Plasmodiidae</taxon>
        <taxon>Plasmodium</taxon>
        <taxon>Plasmodium (Vinckeia)</taxon>
    </lineage>
</organism>
<reference evidence="4 5" key="1">
    <citation type="journal article" date="2014" name="BMC Biol.">
        <title>A comprehensive evaluation of rodent malaria parasite genomes and gene expression.</title>
        <authorList>
            <person name="Otto T.D."/>
            <person name="Bohme U."/>
            <person name="Jackson A.P."/>
            <person name="Hunt M."/>
            <person name="Franke-Fayard B."/>
            <person name="Hoeijmakers W.A."/>
            <person name="Religa A.A."/>
            <person name="Robertson L."/>
            <person name="Sanders M."/>
            <person name="Ogun S.A."/>
            <person name="Cunningham D."/>
            <person name="Erhart A."/>
            <person name="Billker O."/>
            <person name="Khan S.M."/>
            <person name="Stunnenberg H.G."/>
            <person name="Langhorne J."/>
            <person name="Holder A.A."/>
            <person name="Waters A.P."/>
            <person name="Newbold C.I."/>
            <person name="Pain A."/>
            <person name="Berriman M."/>
            <person name="Janse C.J."/>
        </authorList>
    </citation>
    <scope>NUCLEOTIDE SEQUENCE [LARGE SCALE GENOMIC DNA]</scope>
    <source>
        <strain evidence="3 4">17X</strain>
        <strain evidence="2 5">YM</strain>
    </source>
</reference>
<dbReference type="InterPro" id="IPR006477">
    <property type="entry name" value="Yir_bir_cir"/>
</dbReference>
<dbReference type="VEuPathDB" id="PlasmoDB:PY06547"/>
<dbReference type="RefSeq" id="XP_022811857.1">
    <property type="nucleotide sequence ID" value="XM_022955599.1"/>
</dbReference>
<evidence type="ECO:0000256" key="1">
    <source>
        <dbReference type="SAM" id="Phobius"/>
    </source>
</evidence>
<protein>
    <submittedName>
        <fullName evidence="2">YIR protein</fullName>
    </submittedName>
</protein>
<dbReference type="NCBIfam" id="TIGR01590">
    <property type="entry name" value="yir-bir-cir_Pla"/>
    <property type="match status" value="1"/>
</dbReference>
<dbReference type="VEuPathDB" id="PlasmoDB:PY17X_0722300"/>
<dbReference type="Proteomes" id="UP000072874">
    <property type="component" value="Chromosome 7"/>
</dbReference>
<name>A0A077Y370_PLAYE</name>
<accession>A0A077Y370</accession>
<proteinExistence type="predicted"/>
<dbReference type="GeneID" id="3792551"/>
<keyword evidence="1" id="KW-0812">Transmembrane</keyword>
<sequence>MEDDICGNFVVLRMYLPDKLGESAKIDFKKSSSLKKYCPNGNCDTNLDKIKAGFLWLFEKNCSKYEITDEDGQGGTHENTCYNEKNINAIFLYIISWLSYKLNQSSEHNFTKIKDFYNAYVNDNTEYNDLITNAQKCTNLKEIIDQKSDLLDINIKDMSDFYDAFKSLCNMYNSVATSKHDTLLDNAINFFNEYTEINDYYNIENSPYSQILSFLSTDYNTFTTKNASKIDNSKKFPILPTEKATKSLIRHSSIQISVIPMTFIFVALLIYLGIMYKASKTQFKNQKNKKENNSLIYDSKSSDYFRNSNND</sequence>
<dbReference type="AlphaFoldDB" id="A0A077Y370"/>
<keyword evidence="1" id="KW-0472">Membrane</keyword>
<dbReference type="VEuPathDB" id="PlasmoDB:PYYM_0722300"/>
<reference evidence="3" key="4">
    <citation type="submission" date="2019-05" db="EMBL/GenBank/DDBJ databases">
        <authorList>
            <consortium name="Pathogen Informatics"/>
        </authorList>
    </citation>
    <scope>NUCLEOTIDE SEQUENCE</scope>
    <source>
        <strain evidence="3">17X</strain>
    </source>
</reference>
<dbReference type="Pfam" id="PF06022">
    <property type="entry name" value="Cir_Bir_Yir"/>
    <property type="match status" value="1"/>
</dbReference>